<dbReference type="InterPro" id="IPR016069">
    <property type="entry name" value="Translin_C"/>
</dbReference>
<keyword evidence="18" id="KW-1185">Reference proteome</keyword>
<dbReference type="GO" id="GO:0003723">
    <property type="term" value="F:RNA binding"/>
    <property type="evidence" value="ECO:0007669"/>
    <property type="project" value="UniProtKB-KW"/>
</dbReference>
<dbReference type="GO" id="GO:0016070">
    <property type="term" value="P:RNA metabolic process"/>
    <property type="evidence" value="ECO:0007669"/>
    <property type="project" value="InterPro"/>
</dbReference>
<evidence type="ECO:0000256" key="3">
    <source>
        <dbReference type="ARBA" id="ARBA00005902"/>
    </source>
</evidence>
<comment type="function">
    <text evidence="13">DNA-binding protein that specifically recognizes consensus sequences at the breakpoint junctions in chromosomal translocations, mostly involving immunoglobulin (Ig)/T-cell receptor gene segments. Seems to recognize single-stranded DNA ends generated by staggered breaks occurring at recombination hot spots.</text>
</comment>
<dbReference type="GO" id="GO:0016787">
    <property type="term" value="F:hydrolase activity"/>
    <property type="evidence" value="ECO:0007669"/>
    <property type="project" value="UniProtKB-KW"/>
</dbReference>
<comment type="caution">
    <text evidence="17">The sequence shown here is derived from an EMBL/GenBank/DDBJ whole genome shotgun (WGS) entry which is preliminary data.</text>
</comment>
<evidence type="ECO:0000256" key="11">
    <source>
        <dbReference type="ARBA" id="ARBA00023125"/>
    </source>
</evidence>
<dbReference type="Gene3D" id="1.20.58.190">
    <property type="entry name" value="Translin, domain 1"/>
    <property type="match status" value="1"/>
</dbReference>
<dbReference type="AlphaFoldDB" id="A0A8S1CXV9"/>
<keyword evidence="16" id="KW-0460">Magnesium</keyword>
<dbReference type="GO" id="GO:0004519">
    <property type="term" value="F:endonuclease activity"/>
    <property type="evidence" value="ECO:0007669"/>
    <property type="project" value="UniProtKB-KW"/>
</dbReference>
<comment type="subunit">
    <text evidence="4">Ring-shaped heterooctamer of six TSN and two TSNAX subunits, DNA/RNA binding occurs inside the ring.</text>
</comment>
<dbReference type="OrthoDB" id="829at2759"/>
<protein>
    <recommendedName>
        <fullName evidence="5">Translin</fullName>
    </recommendedName>
    <alternativeName>
        <fullName evidence="15">Component 3 of promoter of RISC</fullName>
    </alternativeName>
</protein>
<accession>A0A8S1CXV9</accession>
<evidence type="ECO:0000256" key="4">
    <source>
        <dbReference type="ARBA" id="ARBA00011685"/>
    </source>
</evidence>
<evidence type="ECO:0000256" key="13">
    <source>
        <dbReference type="ARBA" id="ARBA00025374"/>
    </source>
</evidence>
<dbReference type="GO" id="GO:0003697">
    <property type="term" value="F:single-stranded DNA binding"/>
    <property type="evidence" value="ECO:0007669"/>
    <property type="project" value="InterPro"/>
</dbReference>
<evidence type="ECO:0000256" key="16">
    <source>
        <dbReference type="PIRSR" id="PIRSR602848-1"/>
    </source>
</evidence>
<comment type="similarity">
    <text evidence="3">Belongs to the translin family.</text>
</comment>
<dbReference type="Pfam" id="PF01997">
    <property type="entry name" value="Translin"/>
    <property type="match status" value="1"/>
</dbReference>
<evidence type="ECO:0000256" key="7">
    <source>
        <dbReference type="ARBA" id="ARBA00022722"/>
    </source>
</evidence>
<evidence type="ECO:0000313" key="18">
    <source>
        <dbReference type="Proteomes" id="UP000494165"/>
    </source>
</evidence>
<keyword evidence="6" id="KW-0963">Cytoplasm</keyword>
<keyword evidence="10" id="KW-0694">RNA-binding</keyword>
<dbReference type="FunFam" id="1.20.58.200:FF:000002">
    <property type="entry name" value="Putative translin"/>
    <property type="match status" value="1"/>
</dbReference>
<name>A0A8S1CXV9_9INSE</name>
<keyword evidence="9" id="KW-0378">Hydrolase</keyword>
<evidence type="ECO:0000256" key="1">
    <source>
        <dbReference type="ARBA" id="ARBA00004123"/>
    </source>
</evidence>
<keyword evidence="8" id="KW-0255">Endonuclease</keyword>
<evidence type="ECO:0000256" key="8">
    <source>
        <dbReference type="ARBA" id="ARBA00022759"/>
    </source>
</evidence>
<evidence type="ECO:0000313" key="17">
    <source>
        <dbReference type="EMBL" id="CAB3375612.1"/>
    </source>
</evidence>
<gene>
    <name evidence="17" type="ORF">CLODIP_2_CD12792</name>
</gene>
<evidence type="ECO:0000256" key="10">
    <source>
        <dbReference type="ARBA" id="ARBA00022884"/>
    </source>
</evidence>
<dbReference type="Gene3D" id="1.20.58.200">
    <property type="entry name" value="Translin, domain 2"/>
    <property type="match status" value="1"/>
</dbReference>
<evidence type="ECO:0000256" key="14">
    <source>
        <dbReference type="ARBA" id="ARBA00025410"/>
    </source>
</evidence>
<evidence type="ECO:0000256" key="6">
    <source>
        <dbReference type="ARBA" id="ARBA00022490"/>
    </source>
</evidence>
<dbReference type="InterPro" id="IPR033956">
    <property type="entry name" value="Translin"/>
</dbReference>
<sequence length="233" mass="26646">METAAEMNKLFSDFSEYIRKEQDLKEKIRDEVKNLEHIAREITMIMQNVHQNPAQDEVLKCCNSSRANFATCKTHYAQLAALVPVNQFYHFNDMWRFATQKLAFLVSLTFFLETGKLASFEEVAESLGLKPEREKGFHLDLEDYLTGLLQMASELARFATNSVTSGNYDRPIEISKFVSELNAGFRLLNLKNDSLRKKFDALKYDVKKIEEIVYDVSIRGLRPAAGNADQAGN</sequence>
<dbReference type="SUPFAM" id="SSF74784">
    <property type="entry name" value="Translin"/>
    <property type="match status" value="1"/>
</dbReference>
<dbReference type="Proteomes" id="UP000494165">
    <property type="component" value="Unassembled WGS sequence"/>
</dbReference>
<comment type="function">
    <text evidence="14">Exhibits both single-stranded and double-stranded endoribonuclease activity. May act as an activator of RNA-induced silencing complex (RISC) by facilitating endonucleolytic cleavage of the siRNA passenger strand.</text>
</comment>
<keyword evidence="7" id="KW-0540">Nuclease</keyword>
<dbReference type="FunFam" id="1.20.58.190:FF:000001">
    <property type="entry name" value="Translin"/>
    <property type="match status" value="1"/>
</dbReference>
<keyword evidence="16" id="KW-0479">Metal-binding</keyword>
<evidence type="ECO:0000256" key="12">
    <source>
        <dbReference type="ARBA" id="ARBA00023242"/>
    </source>
</evidence>
<dbReference type="InterPro" id="IPR036081">
    <property type="entry name" value="Translin_sf"/>
</dbReference>
<dbReference type="CDD" id="cd14819">
    <property type="entry name" value="Translin"/>
    <property type="match status" value="1"/>
</dbReference>
<dbReference type="EMBL" id="CADEPI010000115">
    <property type="protein sequence ID" value="CAB3375612.1"/>
    <property type="molecule type" value="Genomic_DNA"/>
</dbReference>
<dbReference type="InterPro" id="IPR002848">
    <property type="entry name" value="Translin_fam"/>
</dbReference>
<proteinExistence type="inferred from homology"/>
<evidence type="ECO:0000256" key="9">
    <source>
        <dbReference type="ARBA" id="ARBA00022801"/>
    </source>
</evidence>
<dbReference type="GO" id="GO:0046872">
    <property type="term" value="F:metal ion binding"/>
    <property type="evidence" value="ECO:0007669"/>
    <property type="project" value="UniProtKB-KW"/>
</dbReference>
<feature type="binding site" evidence="16">
    <location>
        <position position="154"/>
    </location>
    <ligand>
        <name>Mg(2+)</name>
        <dbReference type="ChEBI" id="CHEBI:18420"/>
    </ligand>
</feature>
<organism evidence="17 18">
    <name type="scientific">Cloeon dipterum</name>
    <dbReference type="NCBI Taxonomy" id="197152"/>
    <lineage>
        <taxon>Eukaryota</taxon>
        <taxon>Metazoa</taxon>
        <taxon>Ecdysozoa</taxon>
        <taxon>Arthropoda</taxon>
        <taxon>Hexapoda</taxon>
        <taxon>Insecta</taxon>
        <taxon>Pterygota</taxon>
        <taxon>Palaeoptera</taxon>
        <taxon>Ephemeroptera</taxon>
        <taxon>Pisciforma</taxon>
        <taxon>Baetidae</taxon>
        <taxon>Cloeon</taxon>
    </lineage>
</organism>
<evidence type="ECO:0000256" key="5">
    <source>
        <dbReference type="ARBA" id="ARBA00022196"/>
    </source>
</evidence>
<comment type="subcellular location">
    <subcellularLocation>
        <location evidence="2">Cytoplasm</location>
    </subcellularLocation>
    <subcellularLocation>
        <location evidence="1">Nucleus</location>
    </subcellularLocation>
</comment>
<evidence type="ECO:0000256" key="2">
    <source>
        <dbReference type="ARBA" id="ARBA00004496"/>
    </source>
</evidence>
<dbReference type="PANTHER" id="PTHR10741">
    <property type="entry name" value="TRANSLIN AND TRANSLIN ASSOCIATED PROTEIN X"/>
    <property type="match status" value="1"/>
</dbReference>
<reference evidence="17 18" key="1">
    <citation type="submission" date="2020-04" db="EMBL/GenBank/DDBJ databases">
        <authorList>
            <person name="Alioto T."/>
            <person name="Alioto T."/>
            <person name="Gomez Garrido J."/>
        </authorList>
    </citation>
    <scope>NUCLEOTIDE SEQUENCE [LARGE SCALE GENOMIC DNA]</scope>
</reference>
<dbReference type="GO" id="GO:0005634">
    <property type="term" value="C:nucleus"/>
    <property type="evidence" value="ECO:0007669"/>
    <property type="project" value="UniProtKB-SubCell"/>
</dbReference>
<evidence type="ECO:0000256" key="15">
    <source>
        <dbReference type="ARBA" id="ARBA00030513"/>
    </source>
</evidence>
<keyword evidence="12" id="KW-0539">Nucleus</keyword>
<keyword evidence="11" id="KW-0238">DNA-binding</keyword>
<dbReference type="GO" id="GO:0005737">
    <property type="term" value="C:cytoplasm"/>
    <property type="evidence" value="ECO:0007669"/>
    <property type="project" value="UniProtKB-SubCell"/>
</dbReference>
<dbReference type="InterPro" id="IPR016068">
    <property type="entry name" value="Translin_N"/>
</dbReference>
<dbReference type="GO" id="GO:0043565">
    <property type="term" value="F:sequence-specific DNA binding"/>
    <property type="evidence" value="ECO:0007669"/>
    <property type="project" value="InterPro"/>
</dbReference>